<keyword evidence="4 6" id="KW-1133">Transmembrane helix</keyword>
<comment type="subcellular location">
    <subcellularLocation>
        <location evidence="1">Cell membrane</location>
        <topology evidence="1">Multi-pass membrane protein</topology>
    </subcellularLocation>
</comment>
<dbReference type="InterPro" id="IPR022791">
    <property type="entry name" value="L-PG_synthase/AglD"/>
</dbReference>
<keyword evidence="8" id="KW-1185">Reference proteome</keyword>
<evidence type="ECO:0000256" key="4">
    <source>
        <dbReference type="ARBA" id="ARBA00022989"/>
    </source>
</evidence>
<dbReference type="RefSeq" id="WP_104419089.1">
    <property type="nucleotide sequence ID" value="NZ_PTJC01000005.1"/>
</dbReference>
<evidence type="ECO:0000256" key="6">
    <source>
        <dbReference type="SAM" id="Phobius"/>
    </source>
</evidence>
<gene>
    <name evidence="7" type="ORF">CLV84_1519</name>
</gene>
<keyword evidence="3 6" id="KW-0812">Transmembrane</keyword>
<dbReference type="GO" id="GO:0005886">
    <property type="term" value="C:plasma membrane"/>
    <property type="evidence" value="ECO:0007669"/>
    <property type="project" value="UniProtKB-SubCell"/>
</dbReference>
<evidence type="ECO:0008006" key="9">
    <source>
        <dbReference type="Google" id="ProtNLM"/>
    </source>
</evidence>
<keyword evidence="2" id="KW-1003">Cell membrane</keyword>
<feature type="transmembrane region" description="Helical" evidence="6">
    <location>
        <begin position="238"/>
        <end position="262"/>
    </location>
</feature>
<keyword evidence="5 6" id="KW-0472">Membrane</keyword>
<feature type="transmembrane region" description="Helical" evidence="6">
    <location>
        <begin position="7"/>
        <end position="26"/>
    </location>
</feature>
<evidence type="ECO:0000256" key="5">
    <source>
        <dbReference type="ARBA" id="ARBA00023136"/>
    </source>
</evidence>
<evidence type="ECO:0000313" key="7">
    <source>
        <dbReference type="EMBL" id="PPK88551.1"/>
    </source>
</evidence>
<dbReference type="PANTHER" id="PTHR39087">
    <property type="entry name" value="UPF0104 MEMBRANE PROTEIN MJ1595"/>
    <property type="match status" value="1"/>
</dbReference>
<sequence length="350" mass="38883">MSQTLSNVLKFVVFVSLGFGILYLVYRNQQAAYAADCALRGVVGEECSLIDKVLRDFANANFWWLGMTLLAFCVSNLSRALRWNMLLRTLGKEPRLINAFLTINLGYLANLGFPRLGEIVRPAAMARYENIKVERVVGTVVVGRTLDVLMLLLLSGLTVLVAGDRIWSWLEANASVGDRLAVLEGWIVPMVVLFVLALALAWFQRRRLRDSRVGTKLEAILRGFWEGLKTIATVKRPWLFVLHSINIWVMYYVMSLCVFLAYEPTAGLGMEAALTTFVSGGWGIVIPSPGGMGSYHYLAQSALELYGLPGEDGFAWANISFFTINIGCNILIGLIALLFLPRINRSYSPA</sequence>
<dbReference type="OrthoDB" id="9812094at2"/>
<protein>
    <recommendedName>
        <fullName evidence="9">Lysylphosphatidylglycerol synthase-like protein</fullName>
    </recommendedName>
</protein>
<organism evidence="7 8">
    <name type="scientific">Neolewinella xylanilytica</name>
    <dbReference type="NCBI Taxonomy" id="1514080"/>
    <lineage>
        <taxon>Bacteria</taxon>
        <taxon>Pseudomonadati</taxon>
        <taxon>Bacteroidota</taxon>
        <taxon>Saprospiria</taxon>
        <taxon>Saprospirales</taxon>
        <taxon>Lewinellaceae</taxon>
        <taxon>Neolewinella</taxon>
    </lineage>
</organism>
<reference evidence="7 8" key="1">
    <citation type="submission" date="2018-02" db="EMBL/GenBank/DDBJ databases">
        <title>Genomic Encyclopedia of Archaeal and Bacterial Type Strains, Phase II (KMG-II): from individual species to whole genera.</title>
        <authorList>
            <person name="Goeker M."/>
        </authorList>
    </citation>
    <scope>NUCLEOTIDE SEQUENCE [LARGE SCALE GENOMIC DNA]</scope>
    <source>
        <strain evidence="7 8">DSM 29526</strain>
    </source>
</reference>
<evidence type="ECO:0000256" key="3">
    <source>
        <dbReference type="ARBA" id="ARBA00022692"/>
    </source>
</evidence>
<evidence type="ECO:0000256" key="2">
    <source>
        <dbReference type="ARBA" id="ARBA00022475"/>
    </source>
</evidence>
<feature type="transmembrane region" description="Helical" evidence="6">
    <location>
        <begin position="315"/>
        <end position="340"/>
    </location>
</feature>
<feature type="transmembrane region" description="Helical" evidence="6">
    <location>
        <begin position="62"/>
        <end position="81"/>
    </location>
</feature>
<evidence type="ECO:0000313" key="8">
    <source>
        <dbReference type="Proteomes" id="UP000237662"/>
    </source>
</evidence>
<comment type="caution">
    <text evidence="7">The sequence shown here is derived from an EMBL/GenBank/DDBJ whole genome shotgun (WGS) entry which is preliminary data.</text>
</comment>
<dbReference type="PANTHER" id="PTHR39087:SF2">
    <property type="entry name" value="UPF0104 MEMBRANE PROTEIN MJ1595"/>
    <property type="match status" value="1"/>
</dbReference>
<dbReference type="AlphaFoldDB" id="A0A2S6IAL8"/>
<feature type="transmembrane region" description="Helical" evidence="6">
    <location>
        <begin position="136"/>
        <end position="163"/>
    </location>
</feature>
<proteinExistence type="predicted"/>
<evidence type="ECO:0000256" key="1">
    <source>
        <dbReference type="ARBA" id="ARBA00004651"/>
    </source>
</evidence>
<dbReference type="NCBIfam" id="TIGR00374">
    <property type="entry name" value="flippase-like domain"/>
    <property type="match status" value="1"/>
</dbReference>
<feature type="transmembrane region" description="Helical" evidence="6">
    <location>
        <begin position="183"/>
        <end position="203"/>
    </location>
</feature>
<dbReference type="EMBL" id="PTJC01000005">
    <property type="protein sequence ID" value="PPK88551.1"/>
    <property type="molecule type" value="Genomic_DNA"/>
</dbReference>
<accession>A0A2S6IAL8</accession>
<name>A0A2S6IAL8_9BACT</name>
<dbReference type="Pfam" id="PF03706">
    <property type="entry name" value="LPG_synthase_TM"/>
    <property type="match status" value="1"/>
</dbReference>
<dbReference type="Proteomes" id="UP000237662">
    <property type="component" value="Unassembled WGS sequence"/>
</dbReference>